<organism evidence="1 2">
    <name type="scientific">Streblomastix strix</name>
    <dbReference type="NCBI Taxonomy" id="222440"/>
    <lineage>
        <taxon>Eukaryota</taxon>
        <taxon>Metamonada</taxon>
        <taxon>Preaxostyla</taxon>
        <taxon>Oxymonadida</taxon>
        <taxon>Streblomastigidae</taxon>
        <taxon>Streblomastix</taxon>
    </lineage>
</organism>
<protein>
    <submittedName>
        <fullName evidence="1">Uncharacterized protein</fullName>
    </submittedName>
</protein>
<proteinExistence type="predicted"/>
<dbReference type="Proteomes" id="UP000324800">
    <property type="component" value="Unassembled WGS sequence"/>
</dbReference>
<dbReference type="EMBL" id="SNRW01024027">
    <property type="protein sequence ID" value="KAA6362561.1"/>
    <property type="molecule type" value="Genomic_DNA"/>
</dbReference>
<reference evidence="1 2" key="1">
    <citation type="submission" date="2019-03" db="EMBL/GenBank/DDBJ databases">
        <title>Single cell metagenomics reveals metabolic interactions within the superorganism composed of flagellate Streblomastix strix and complex community of Bacteroidetes bacteria on its surface.</title>
        <authorList>
            <person name="Treitli S.C."/>
            <person name="Kolisko M."/>
            <person name="Husnik F."/>
            <person name="Keeling P."/>
            <person name="Hampl V."/>
        </authorList>
    </citation>
    <scope>NUCLEOTIDE SEQUENCE [LARGE SCALE GENOMIC DNA]</scope>
    <source>
        <strain evidence="1">ST1C</strain>
    </source>
</reference>
<comment type="caution">
    <text evidence="1">The sequence shown here is derived from an EMBL/GenBank/DDBJ whole genome shotgun (WGS) entry which is preliminary data.</text>
</comment>
<name>A0A5J4TY46_9EUKA</name>
<sequence length="207" mass="25274">MKQSINAAKEIQGKWRRHKLYEQLEQVIINQRYKRQGEKPFRILSYLEAKLGAKEFNRRGKKLNDEYYGLHKDHFNEPNITQTQQLNKNRELNQKAFVIFTPQNLSAYYAALAQVRKRFQEKNEVNIDGLPEKLMQSKDILNKEQYIQYYYNHFYDLQQLKHKIDQVYELEKAKPYKEYIDFGSIWQKKKQVYKHQQTLDEYHYSHT</sequence>
<dbReference type="AlphaFoldDB" id="A0A5J4TY46"/>
<evidence type="ECO:0000313" key="1">
    <source>
        <dbReference type="EMBL" id="KAA6362561.1"/>
    </source>
</evidence>
<evidence type="ECO:0000313" key="2">
    <source>
        <dbReference type="Proteomes" id="UP000324800"/>
    </source>
</evidence>
<accession>A0A5J4TY46</accession>
<gene>
    <name evidence="1" type="ORF">EZS28_041912</name>
</gene>